<comment type="caution">
    <text evidence="2">The sequence shown here is derived from an EMBL/GenBank/DDBJ whole genome shotgun (WGS) entry which is preliminary data.</text>
</comment>
<keyword evidence="3" id="KW-1185">Reference proteome</keyword>
<dbReference type="InterPro" id="IPR000210">
    <property type="entry name" value="BTB/POZ_dom"/>
</dbReference>
<protein>
    <recommendedName>
        <fullName evidence="1">BTB domain-containing protein</fullName>
    </recommendedName>
</protein>
<name>A0AAD7CD94_MYCRO</name>
<gene>
    <name evidence="2" type="ORF">B0H17DRAFT_1338951</name>
</gene>
<reference evidence="2" key="1">
    <citation type="submission" date="2023-03" db="EMBL/GenBank/DDBJ databases">
        <title>Massive genome expansion in bonnet fungi (Mycena s.s.) driven by repeated elements and novel gene families across ecological guilds.</title>
        <authorList>
            <consortium name="Lawrence Berkeley National Laboratory"/>
            <person name="Harder C.B."/>
            <person name="Miyauchi S."/>
            <person name="Viragh M."/>
            <person name="Kuo A."/>
            <person name="Thoen E."/>
            <person name="Andreopoulos B."/>
            <person name="Lu D."/>
            <person name="Skrede I."/>
            <person name="Drula E."/>
            <person name="Henrissat B."/>
            <person name="Morin E."/>
            <person name="Kohler A."/>
            <person name="Barry K."/>
            <person name="LaButti K."/>
            <person name="Morin E."/>
            <person name="Salamov A."/>
            <person name="Lipzen A."/>
            <person name="Mereny Z."/>
            <person name="Hegedus B."/>
            <person name="Baldrian P."/>
            <person name="Stursova M."/>
            <person name="Weitz H."/>
            <person name="Taylor A."/>
            <person name="Grigoriev I.V."/>
            <person name="Nagy L.G."/>
            <person name="Martin F."/>
            <person name="Kauserud H."/>
        </authorList>
    </citation>
    <scope>NUCLEOTIDE SEQUENCE</scope>
    <source>
        <strain evidence="2">CBHHK067</strain>
    </source>
</reference>
<organism evidence="2 3">
    <name type="scientific">Mycena rosella</name>
    <name type="common">Pink bonnet</name>
    <name type="synonym">Agaricus rosellus</name>
    <dbReference type="NCBI Taxonomy" id="1033263"/>
    <lineage>
        <taxon>Eukaryota</taxon>
        <taxon>Fungi</taxon>
        <taxon>Dikarya</taxon>
        <taxon>Basidiomycota</taxon>
        <taxon>Agaricomycotina</taxon>
        <taxon>Agaricomycetes</taxon>
        <taxon>Agaricomycetidae</taxon>
        <taxon>Agaricales</taxon>
        <taxon>Marasmiineae</taxon>
        <taxon>Mycenaceae</taxon>
        <taxon>Mycena</taxon>
    </lineage>
</organism>
<evidence type="ECO:0000313" key="3">
    <source>
        <dbReference type="Proteomes" id="UP001221757"/>
    </source>
</evidence>
<evidence type="ECO:0000313" key="2">
    <source>
        <dbReference type="EMBL" id="KAJ7645863.1"/>
    </source>
</evidence>
<dbReference type="Gene3D" id="3.30.710.10">
    <property type="entry name" value="Potassium Channel Kv1.1, Chain A"/>
    <property type="match status" value="1"/>
</dbReference>
<dbReference type="InterPro" id="IPR011333">
    <property type="entry name" value="SKP1/BTB/POZ_sf"/>
</dbReference>
<dbReference type="SUPFAM" id="SSF54695">
    <property type="entry name" value="POZ domain"/>
    <property type="match status" value="1"/>
</dbReference>
<feature type="domain" description="BTB" evidence="1">
    <location>
        <begin position="25"/>
        <end position="137"/>
    </location>
</feature>
<evidence type="ECO:0000259" key="1">
    <source>
        <dbReference type="SMART" id="SM00225"/>
    </source>
</evidence>
<proteinExistence type="predicted"/>
<dbReference type="EMBL" id="JARKIE010000390">
    <property type="protein sequence ID" value="KAJ7645863.1"/>
    <property type="molecule type" value="Genomic_DNA"/>
</dbReference>
<sequence>MAQVGADTSPLVQPTQSTRFWIDDGSVVFRAGDVLYKVHLSHLKQLSPVVRGIFEIPDSMTGAKQGSEENPIILEFFSAVVFDDFLSWIYRAEWQPIENIQDVEIRERMLVNLLQVARLWDIAEAVAHTKHHLDLMYLRPSRRLELARMYTLYDWIDDAVWKLVTGKLEWLTNEDLARLGVKVYSIIASAKEGLWYETRLSCRVPPEVSLANPAWVSDEHNHRVCAEVFNEIWWTRIAKKMMDPVKPLHFCEVAAEVKSTVFQVQRAGTWKKMEDACKDDMVAMIERENFFSEKALIYAASRAVEKYFSSL</sequence>
<dbReference type="SMART" id="SM00225">
    <property type="entry name" value="BTB"/>
    <property type="match status" value="1"/>
</dbReference>
<dbReference type="Proteomes" id="UP001221757">
    <property type="component" value="Unassembled WGS sequence"/>
</dbReference>
<accession>A0AAD7CD94</accession>
<dbReference type="AlphaFoldDB" id="A0AAD7CD94"/>